<feature type="region of interest" description="Disordered" evidence="4">
    <location>
        <begin position="202"/>
        <end position="237"/>
    </location>
</feature>
<dbReference type="RefSeq" id="WP_160954336.1">
    <property type="nucleotide sequence ID" value="NZ_WWEQ01000100.1"/>
</dbReference>
<feature type="domain" description="Methyltransferase" evidence="5">
    <location>
        <begin position="52"/>
        <end position="145"/>
    </location>
</feature>
<keyword evidence="7" id="KW-1185">Reference proteome</keyword>
<dbReference type="Gene3D" id="3.40.50.150">
    <property type="entry name" value="Vaccinia Virus protein VP39"/>
    <property type="match status" value="1"/>
</dbReference>
<dbReference type="CDD" id="cd02440">
    <property type="entry name" value="AdoMet_MTases"/>
    <property type="match status" value="1"/>
</dbReference>
<sequence length="237" mass="25057">MTSANRWRMMIENDPEHSHRYAQRWKDMAAAGHDLGGEARFLDAMAQRGSRILDAGCGTGRVGGLLDAAGHDVVGVDLDPYLIAQAQRDFPTASWSVGDLEALDPQAYGAPFDIVFSAGNVLGFLDPELRPGAVARMAALLAPGGRLVTGFGAGRGYAFEDFLHDQRAAGLAIDLTLSTWDLRPFAPDAGFLVCVASRPEGSEASTAQAPTAQAGEDSPERPPLSREAGAPAGRRLL</sequence>
<dbReference type="Proteomes" id="UP000469215">
    <property type="component" value="Unassembled WGS sequence"/>
</dbReference>
<dbReference type="SUPFAM" id="SSF53335">
    <property type="entry name" value="S-adenosyl-L-methionine-dependent methyltransferases"/>
    <property type="match status" value="1"/>
</dbReference>
<dbReference type="GO" id="GO:0008168">
    <property type="term" value="F:methyltransferase activity"/>
    <property type="evidence" value="ECO:0007669"/>
    <property type="project" value="UniProtKB-KW"/>
</dbReference>
<evidence type="ECO:0000256" key="2">
    <source>
        <dbReference type="ARBA" id="ARBA00022679"/>
    </source>
</evidence>
<comment type="caution">
    <text evidence="6">The sequence shown here is derived from an EMBL/GenBank/DDBJ whole genome shotgun (WGS) entry which is preliminary data.</text>
</comment>
<organism evidence="6 7">
    <name type="scientific">Brevibacterium rongguiense</name>
    <dbReference type="NCBI Taxonomy" id="2695267"/>
    <lineage>
        <taxon>Bacteria</taxon>
        <taxon>Bacillati</taxon>
        <taxon>Actinomycetota</taxon>
        <taxon>Actinomycetes</taxon>
        <taxon>Micrococcales</taxon>
        <taxon>Brevibacteriaceae</taxon>
        <taxon>Brevibacterium</taxon>
    </lineage>
</organism>
<dbReference type="AlphaFoldDB" id="A0A6N9HAW3"/>
<evidence type="ECO:0000256" key="1">
    <source>
        <dbReference type="ARBA" id="ARBA00022603"/>
    </source>
</evidence>
<dbReference type="PANTHER" id="PTHR43464:SF19">
    <property type="entry name" value="UBIQUINONE BIOSYNTHESIS O-METHYLTRANSFERASE, MITOCHONDRIAL"/>
    <property type="match status" value="1"/>
</dbReference>
<dbReference type="InterPro" id="IPR041698">
    <property type="entry name" value="Methyltransf_25"/>
</dbReference>
<dbReference type="GO" id="GO:0032259">
    <property type="term" value="P:methylation"/>
    <property type="evidence" value="ECO:0007669"/>
    <property type="project" value="UniProtKB-KW"/>
</dbReference>
<name>A0A6N9HAW3_9MICO</name>
<dbReference type="EMBL" id="WWEQ01000100">
    <property type="protein sequence ID" value="MYM20936.1"/>
    <property type="molecule type" value="Genomic_DNA"/>
</dbReference>
<accession>A0A6N9HAW3</accession>
<dbReference type="Pfam" id="PF13649">
    <property type="entry name" value="Methyltransf_25"/>
    <property type="match status" value="1"/>
</dbReference>
<dbReference type="InterPro" id="IPR029063">
    <property type="entry name" value="SAM-dependent_MTases_sf"/>
</dbReference>
<evidence type="ECO:0000313" key="6">
    <source>
        <dbReference type="EMBL" id="MYM20936.1"/>
    </source>
</evidence>
<gene>
    <name evidence="6" type="ORF">GSY69_13435</name>
</gene>
<evidence type="ECO:0000256" key="4">
    <source>
        <dbReference type="SAM" id="MobiDB-lite"/>
    </source>
</evidence>
<keyword evidence="3" id="KW-0949">S-adenosyl-L-methionine</keyword>
<keyword evidence="2 6" id="KW-0808">Transferase</keyword>
<evidence type="ECO:0000259" key="5">
    <source>
        <dbReference type="Pfam" id="PF13649"/>
    </source>
</evidence>
<reference evidence="6 7" key="1">
    <citation type="submission" date="2020-01" db="EMBL/GenBank/DDBJ databases">
        <authorList>
            <person name="Deng T."/>
        </authorList>
    </citation>
    <scope>NUCLEOTIDE SEQUENCE [LARGE SCALE GENOMIC DNA]</scope>
    <source>
        <strain evidence="6 7">5221</strain>
    </source>
</reference>
<keyword evidence="1 6" id="KW-0489">Methyltransferase</keyword>
<dbReference type="PANTHER" id="PTHR43464">
    <property type="entry name" value="METHYLTRANSFERASE"/>
    <property type="match status" value="1"/>
</dbReference>
<evidence type="ECO:0000256" key="3">
    <source>
        <dbReference type="ARBA" id="ARBA00022691"/>
    </source>
</evidence>
<proteinExistence type="predicted"/>
<protein>
    <submittedName>
        <fullName evidence="6">Methyltransferase domain-containing protein</fullName>
    </submittedName>
</protein>
<evidence type="ECO:0000313" key="7">
    <source>
        <dbReference type="Proteomes" id="UP000469215"/>
    </source>
</evidence>